<accession>A0A2Z7B676</accession>
<reference evidence="2 3" key="1">
    <citation type="journal article" date="2015" name="Proc. Natl. Acad. Sci. U.S.A.">
        <title>The resurrection genome of Boea hygrometrica: A blueprint for survival of dehydration.</title>
        <authorList>
            <person name="Xiao L."/>
            <person name="Yang G."/>
            <person name="Zhang L."/>
            <person name="Yang X."/>
            <person name="Zhao S."/>
            <person name="Ji Z."/>
            <person name="Zhou Q."/>
            <person name="Hu M."/>
            <person name="Wang Y."/>
            <person name="Chen M."/>
            <person name="Xu Y."/>
            <person name="Jin H."/>
            <person name="Xiao X."/>
            <person name="Hu G."/>
            <person name="Bao F."/>
            <person name="Hu Y."/>
            <person name="Wan P."/>
            <person name="Li L."/>
            <person name="Deng X."/>
            <person name="Kuang T."/>
            <person name="Xiang C."/>
            <person name="Zhu J.K."/>
            <person name="Oliver M.J."/>
            <person name="He Y."/>
        </authorList>
    </citation>
    <scope>NUCLEOTIDE SEQUENCE [LARGE SCALE GENOMIC DNA]</scope>
    <source>
        <strain evidence="3">cv. XS01</strain>
    </source>
</reference>
<proteinExistence type="predicted"/>
<organism evidence="2 3">
    <name type="scientific">Dorcoceras hygrometricum</name>
    <dbReference type="NCBI Taxonomy" id="472368"/>
    <lineage>
        <taxon>Eukaryota</taxon>
        <taxon>Viridiplantae</taxon>
        <taxon>Streptophyta</taxon>
        <taxon>Embryophyta</taxon>
        <taxon>Tracheophyta</taxon>
        <taxon>Spermatophyta</taxon>
        <taxon>Magnoliopsida</taxon>
        <taxon>eudicotyledons</taxon>
        <taxon>Gunneridae</taxon>
        <taxon>Pentapetalae</taxon>
        <taxon>asterids</taxon>
        <taxon>lamiids</taxon>
        <taxon>Lamiales</taxon>
        <taxon>Gesneriaceae</taxon>
        <taxon>Didymocarpoideae</taxon>
        <taxon>Trichosporeae</taxon>
        <taxon>Loxocarpinae</taxon>
        <taxon>Dorcoceras</taxon>
    </lineage>
</organism>
<feature type="compositionally biased region" description="Acidic residues" evidence="1">
    <location>
        <begin position="38"/>
        <end position="47"/>
    </location>
</feature>
<dbReference type="AlphaFoldDB" id="A0A2Z7B676"/>
<sequence length="61" mass="7203">MEQENKQVHIIKEEQLRADHNGTKLVKGQTSSDRFIVDDVEDEEEEEMQRQNSLRSLMSSR</sequence>
<keyword evidence="3" id="KW-1185">Reference proteome</keyword>
<dbReference type="Proteomes" id="UP000250235">
    <property type="component" value="Unassembled WGS sequence"/>
</dbReference>
<feature type="compositionally biased region" description="Polar residues" evidence="1">
    <location>
        <begin position="50"/>
        <end position="61"/>
    </location>
</feature>
<dbReference type="EMBL" id="KV009385">
    <property type="protein sequence ID" value="KZV29343.1"/>
    <property type="molecule type" value="Genomic_DNA"/>
</dbReference>
<evidence type="ECO:0000256" key="1">
    <source>
        <dbReference type="SAM" id="MobiDB-lite"/>
    </source>
</evidence>
<name>A0A2Z7B676_9LAMI</name>
<protein>
    <submittedName>
        <fullName evidence="2">Uncharacterized protein</fullName>
    </submittedName>
</protein>
<evidence type="ECO:0000313" key="3">
    <source>
        <dbReference type="Proteomes" id="UP000250235"/>
    </source>
</evidence>
<gene>
    <name evidence="2" type="ORF">F511_18494</name>
</gene>
<evidence type="ECO:0000313" key="2">
    <source>
        <dbReference type="EMBL" id="KZV29343.1"/>
    </source>
</evidence>
<feature type="region of interest" description="Disordered" evidence="1">
    <location>
        <begin position="38"/>
        <end position="61"/>
    </location>
</feature>